<evidence type="ECO:0000256" key="1">
    <source>
        <dbReference type="SAM" id="MobiDB-lite"/>
    </source>
</evidence>
<dbReference type="EMBL" id="LNYU01000009">
    <property type="protein sequence ID" value="KTD66492.1"/>
    <property type="molecule type" value="Genomic_DNA"/>
</dbReference>
<keyword evidence="3" id="KW-0067">ATP-binding</keyword>
<proteinExistence type="predicted"/>
<dbReference type="OrthoDB" id="5647528at2"/>
<evidence type="ECO:0000259" key="2">
    <source>
        <dbReference type="Pfam" id="PF18686"/>
    </source>
</evidence>
<name>A0A0W0ZBF5_9GAMM</name>
<accession>A0A0W0ZBF5</accession>
<evidence type="ECO:0000313" key="4">
    <source>
        <dbReference type="Proteomes" id="UP000054703"/>
    </source>
</evidence>
<feature type="compositionally biased region" description="Low complexity" evidence="1">
    <location>
        <begin position="306"/>
        <end position="316"/>
    </location>
</feature>
<comment type="caution">
    <text evidence="3">The sequence shown here is derived from an EMBL/GenBank/DDBJ whole genome shotgun (WGS) entry which is preliminary data.</text>
</comment>
<dbReference type="PATRIC" id="fig|45074.5.peg.464"/>
<keyword evidence="3" id="KW-0378">Hydrolase</keyword>
<organism evidence="3 4">
    <name type="scientific">Legionella santicrucis</name>
    <dbReference type="NCBI Taxonomy" id="45074"/>
    <lineage>
        <taxon>Bacteria</taxon>
        <taxon>Pseudomonadati</taxon>
        <taxon>Pseudomonadota</taxon>
        <taxon>Gammaproteobacteria</taxon>
        <taxon>Legionellales</taxon>
        <taxon>Legionellaceae</taxon>
        <taxon>Legionella</taxon>
    </lineage>
</organism>
<feature type="region of interest" description="Disordered" evidence="1">
    <location>
        <begin position="293"/>
        <end position="316"/>
    </location>
</feature>
<protein>
    <submittedName>
        <fullName evidence="3">Helicase</fullName>
    </submittedName>
</protein>
<feature type="compositionally biased region" description="Acidic residues" evidence="1">
    <location>
        <begin position="296"/>
        <end position="305"/>
    </location>
</feature>
<dbReference type="RefSeq" id="WP_058512909.1">
    <property type="nucleotide sequence ID" value="NZ_CAAAIH010000025.1"/>
</dbReference>
<dbReference type="Proteomes" id="UP000054703">
    <property type="component" value="Unassembled WGS sequence"/>
</dbReference>
<dbReference type="InterPro" id="IPR040708">
    <property type="entry name" value="DUF5636"/>
</dbReference>
<gene>
    <name evidence="3" type="ORF">Lsan_0437</name>
</gene>
<keyword evidence="3" id="KW-0347">Helicase</keyword>
<keyword evidence="3" id="KW-0547">Nucleotide-binding</keyword>
<keyword evidence="4" id="KW-1185">Reference proteome</keyword>
<feature type="domain" description="DUF5636" evidence="2">
    <location>
        <begin position="91"/>
        <end position="274"/>
    </location>
</feature>
<reference evidence="3 4" key="1">
    <citation type="submission" date="2015-11" db="EMBL/GenBank/DDBJ databases">
        <title>Genomic analysis of 38 Legionella species identifies large and diverse effector repertoires.</title>
        <authorList>
            <person name="Burstein D."/>
            <person name="Amaro F."/>
            <person name="Zusman T."/>
            <person name="Lifshitz Z."/>
            <person name="Cohen O."/>
            <person name="Gilbert J.A."/>
            <person name="Pupko T."/>
            <person name="Shuman H.A."/>
            <person name="Segal G."/>
        </authorList>
    </citation>
    <scope>NUCLEOTIDE SEQUENCE [LARGE SCALE GENOMIC DNA]</scope>
    <source>
        <strain evidence="3 4">SC-63-C7</strain>
    </source>
</reference>
<sequence>MRSYSIFFSSVNGSSLPKETKYVTEAIIRPYSAILENKTVKRKREYSEEFPSRKKISQGMFDTKDFKIFEKKYFEDYNETLSKAPLLLAADLCKINYFFHQLPLVKKGLSKLEAEIGEKLLQKNISLESFVSDLDIDNYKCYKSLSESLKQWLINSDFSHQIIILSSELSKKDFFYLLKNKNMFKDVGIDPFHGEWSHFIQWYLIANNEDLVKNLNFLPHVIIEMMGNTKNNNKQSLWEITFDSFKEESIFNFTSPENVTSFLKSSSSDFPLLSTNIQKRFLKRVKNGENIKESDFESDSDDISEDNSNSDFNNTI</sequence>
<dbReference type="AlphaFoldDB" id="A0A0W0ZBF5"/>
<dbReference type="GO" id="GO:0004386">
    <property type="term" value="F:helicase activity"/>
    <property type="evidence" value="ECO:0007669"/>
    <property type="project" value="UniProtKB-KW"/>
</dbReference>
<evidence type="ECO:0000313" key="3">
    <source>
        <dbReference type="EMBL" id="KTD66492.1"/>
    </source>
</evidence>
<dbReference type="Pfam" id="PF18686">
    <property type="entry name" value="DUF5636"/>
    <property type="match status" value="1"/>
</dbReference>